<comment type="similarity">
    <text evidence="1 2">Belongs to the phD/YefM antitoxin family.</text>
</comment>
<dbReference type="EMBL" id="WNDP01000119">
    <property type="protein sequence ID" value="KAF1020617.1"/>
    <property type="molecule type" value="Genomic_DNA"/>
</dbReference>
<reference evidence="4" key="1">
    <citation type="journal article" date="2020" name="MBio">
        <title>Horizontal gene transfer to a defensive symbiont with a reduced genome amongst a multipartite beetle microbiome.</title>
        <authorList>
            <person name="Waterworth S.C."/>
            <person name="Florez L.V."/>
            <person name="Rees E.R."/>
            <person name="Hertweck C."/>
            <person name="Kaltenpoth M."/>
            <person name="Kwan J.C."/>
        </authorList>
    </citation>
    <scope>NUCLEOTIDE SEQUENCE [LARGE SCALE GENOMIC DNA]</scope>
</reference>
<gene>
    <name evidence="3" type="primary">yefM</name>
    <name evidence="3" type="ORF">GAK29_03584</name>
</gene>
<dbReference type="PANTHER" id="PTHR33713">
    <property type="entry name" value="ANTITOXIN YAFN-RELATED"/>
    <property type="match status" value="1"/>
</dbReference>
<comment type="function">
    <text evidence="2">Antitoxin component of a type II toxin-antitoxin (TA) system.</text>
</comment>
<dbReference type="InterPro" id="IPR036165">
    <property type="entry name" value="YefM-like_sf"/>
</dbReference>
<dbReference type="AlphaFoldDB" id="A0A833PCB7"/>
<dbReference type="InterPro" id="IPR006442">
    <property type="entry name" value="Antitoxin_Phd/YefM"/>
</dbReference>
<evidence type="ECO:0000313" key="4">
    <source>
        <dbReference type="Proteomes" id="UP000490535"/>
    </source>
</evidence>
<sequence length="86" mass="9752">MHVTSYSEARENFKNIIDKTIDDADVTLIHRRKGGNAVLMSEDYYNSMVETLHLLSNPSNAKHLAQSIEQHKAGKAVKRELIDVDE</sequence>
<protein>
    <recommendedName>
        <fullName evidence="2">Antitoxin</fullName>
    </recommendedName>
</protein>
<proteinExistence type="inferred from homology"/>
<dbReference type="Proteomes" id="UP000490535">
    <property type="component" value="Unassembled WGS sequence"/>
</dbReference>
<comment type="caution">
    <text evidence="3">The sequence shown here is derived from an EMBL/GenBank/DDBJ whole genome shotgun (WGS) entry which is preliminary data.</text>
</comment>
<name>A0A833PCB7_ACIBZ</name>
<organism evidence="3 4">
    <name type="scientific">Acinetobacter bereziniae</name>
    <name type="common">Acinetobacter genomosp. 10</name>
    <dbReference type="NCBI Taxonomy" id="106648"/>
    <lineage>
        <taxon>Bacteria</taxon>
        <taxon>Pseudomonadati</taxon>
        <taxon>Pseudomonadota</taxon>
        <taxon>Gammaproteobacteria</taxon>
        <taxon>Moraxellales</taxon>
        <taxon>Moraxellaceae</taxon>
        <taxon>Acinetobacter</taxon>
    </lineage>
</organism>
<dbReference type="PANTHER" id="PTHR33713:SF6">
    <property type="entry name" value="ANTITOXIN YEFM"/>
    <property type="match status" value="1"/>
</dbReference>
<dbReference type="InterPro" id="IPR051405">
    <property type="entry name" value="phD/YefM_antitoxin"/>
</dbReference>
<dbReference type="Gene3D" id="3.40.1620.10">
    <property type="entry name" value="YefM-like domain"/>
    <property type="match status" value="1"/>
</dbReference>
<dbReference type="Gene3D" id="6.10.250.330">
    <property type="match status" value="1"/>
</dbReference>
<evidence type="ECO:0000313" key="3">
    <source>
        <dbReference type="EMBL" id="KAF1020617.1"/>
    </source>
</evidence>
<evidence type="ECO:0000256" key="2">
    <source>
        <dbReference type="RuleBase" id="RU362080"/>
    </source>
</evidence>
<accession>A0A833PCB7</accession>
<evidence type="ECO:0000256" key="1">
    <source>
        <dbReference type="ARBA" id="ARBA00009981"/>
    </source>
</evidence>
<dbReference type="SUPFAM" id="SSF143120">
    <property type="entry name" value="YefM-like"/>
    <property type="match status" value="1"/>
</dbReference>
<dbReference type="Pfam" id="PF02604">
    <property type="entry name" value="PhdYeFM_antitox"/>
    <property type="match status" value="1"/>
</dbReference>